<accession>A0A399ER30</accession>
<dbReference type="SUPFAM" id="SSF46689">
    <property type="entry name" value="Homeodomain-like"/>
    <property type="match status" value="1"/>
</dbReference>
<dbReference type="Pfam" id="PF00440">
    <property type="entry name" value="TetR_N"/>
    <property type="match status" value="1"/>
</dbReference>
<dbReference type="PRINTS" id="PR00455">
    <property type="entry name" value="HTHTETR"/>
</dbReference>
<gene>
    <name evidence="4" type="ORF">Mterra_01279</name>
</gene>
<evidence type="ECO:0000256" key="1">
    <source>
        <dbReference type="ARBA" id="ARBA00023125"/>
    </source>
</evidence>
<evidence type="ECO:0000256" key="2">
    <source>
        <dbReference type="PROSITE-ProRule" id="PRU00335"/>
    </source>
</evidence>
<dbReference type="EMBL" id="QXDL01000039">
    <property type="protein sequence ID" value="RIH87097.1"/>
    <property type="molecule type" value="Genomic_DNA"/>
</dbReference>
<sequence>MYLLSEPNPTRASILQAGLELLVERGYKGATTRAIAERAGLTEVTLFRHFESKEALLKAAVAQFSPPLAEVVPPDSGDLEADLLELGQNYLDLIQRQGGLILRLVPELLRHPELVGEGPPPGVMRVFGAVTGFFARQQAAGRLHRAESPEQLALGFAGPLFARRMLGGIWHLGLEFDLKAHVRGFLEGRRGNG</sequence>
<keyword evidence="5" id="KW-1185">Reference proteome</keyword>
<dbReference type="OrthoDB" id="9780824at2"/>
<feature type="DNA-binding region" description="H-T-H motif" evidence="2">
    <location>
        <begin position="31"/>
        <end position="50"/>
    </location>
</feature>
<name>A0A399ER30_9DEIN</name>
<keyword evidence="1 2" id="KW-0238">DNA-binding</keyword>
<dbReference type="InterPro" id="IPR001647">
    <property type="entry name" value="HTH_TetR"/>
</dbReference>
<dbReference type="RefSeq" id="WP_119314442.1">
    <property type="nucleotide sequence ID" value="NZ_QXDL01000039.1"/>
</dbReference>
<dbReference type="Gene3D" id="1.10.10.60">
    <property type="entry name" value="Homeodomain-like"/>
    <property type="match status" value="1"/>
</dbReference>
<dbReference type="InterPro" id="IPR050109">
    <property type="entry name" value="HTH-type_TetR-like_transc_reg"/>
</dbReference>
<reference evidence="4 5" key="1">
    <citation type="submission" date="2018-08" db="EMBL/GenBank/DDBJ databases">
        <title>Meiothermus terrae DSM 26712 genome sequencing project.</title>
        <authorList>
            <person name="Da Costa M.S."/>
            <person name="Albuquerque L."/>
            <person name="Raposo P."/>
            <person name="Froufe H.J.C."/>
            <person name="Barroso C.S."/>
            <person name="Egas C."/>
        </authorList>
    </citation>
    <scope>NUCLEOTIDE SEQUENCE [LARGE SCALE GENOMIC DNA]</scope>
    <source>
        <strain evidence="4 5">DSM 26712</strain>
    </source>
</reference>
<organism evidence="4 5">
    <name type="scientific">Calidithermus terrae</name>
    <dbReference type="NCBI Taxonomy" id="1408545"/>
    <lineage>
        <taxon>Bacteria</taxon>
        <taxon>Thermotogati</taxon>
        <taxon>Deinococcota</taxon>
        <taxon>Deinococci</taxon>
        <taxon>Thermales</taxon>
        <taxon>Thermaceae</taxon>
        <taxon>Calidithermus</taxon>
    </lineage>
</organism>
<dbReference type="GO" id="GO:0000976">
    <property type="term" value="F:transcription cis-regulatory region binding"/>
    <property type="evidence" value="ECO:0007669"/>
    <property type="project" value="TreeGrafter"/>
</dbReference>
<dbReference type="PANTHER" id="PTHR30055">
    <property type="entry name" value="HTH-TYPE TRANSCRIPTIONAL REGULATOR RUTR"/>
    <property type="match status" value="1"/>
</dbReference>
<dbReference type="SUPFAM" id="SSF48498">
    <property type="entry name" value="Tetracyclin repressor-like, C-terminal domain"/>
    <property type="match status" value="1"/>
</dbReference>
<dbReference type="AlphaFoldDB" id="A0A399ER30"/>
<evidence type="ECO:0000313" key="4">
    <source>
        <dbReference type="EMBL" id="RIH87097.1"/>
    </source>
</evidence>
<comment type="caution">
    <text evidence="4">The sequence shown here is derived from an EMBL/GenBank/DDBJ whole genome shotgun (WGS) entry which is preliminary data.</text>
</comment>
<dbReference type="GO" id="GO:0003700">
    <property type="term" value="F:DNA-binding transcription factor activity"/>
    <property type="evidence" value="ECO:0007669"/>
    <property type="project" value="TreeGrafter"/>
</dbReference>
<dbReference type="InterPro" id="IPR009057">
    <property type="entry name" value="Homeodomain-like_sf"/>
</dbReference>
<dbReference type="Proteomes" id="UP000265715">
    <property type="component" value="Unassembled WGS sequence"/>
</dbReference>
<protein>
    <submittedName>
        <fullName evidence="4">Putative HTH-type transcriptional regulator</fullName>
    </submittedName>
</protein>
<evidence type="ECO:0000313" key="5">
    <source>
        <dbReference type="Proteomes" id="UP000265715"/>
    </source>
</evidence>
<dbReference type="InterPro" id="IPR036271">
    <property type="entry name" value="Tet_transcr_reg_TetR-rel_C_sf"/>
</dbReference>
<evidence type="ECO:0000259" key="3">
    <source>
        <dbReference type="PROSITE" id="PS50977"/>
    </source>
</evidence>
<dbReference type="Gene3D" id="1.10.357.10">
    <property type="entry name" value="Tetracycline Repressor, domain 2"/>
    <property type="match status" value="1"/>
</dbReference>
<proteinExistence type="predicted"/>
<dbReference type="PANTHER" id="PTHR30055:SF223">
    <property type="entry name" value="HTH-TYPE TRANSCRIPTIONAL REGULATOR UIDR"/>
    <property type="match status" value="1"/>
</dbReference>
<dbReference type="PROSITE" id="PS50977">
    <property type="entry name" value="HTH_TETR_2"/>
    <property type="match status" value="1"/>
</dbReference>
<feature type="domain" description="HTH tetR-type" evidence="3">
    <location>
        <begin position="8"/>
        <end position="68"/>
    </location>
</feature>